<protein>
    <submittedName>
        <fullName evidence="11">Glycoside hydrolase family 18 protein</fullName>
    </submittedName>
</protein>
<dbReference type="PANTHER" id="PTHR11177">
    <property type="entry name" value="CHITINASE"/>
    <property type="match status" value="1"/>
</dbReference>
<dbReference type="Gene3D" id="3.20.20.80">
    <property type="entry name" value="Glycosidases"/>
    <property type="match status" value="1"/>
</dbReference>
<evidence type="ECO:0000256" key="3">
    <source>
        <dbReference type="ARBA" id="ARBA00023024"/>
    </source>
</evidence>
<dbReference type="SMART" id="SM00636">
    <property type="entry name" value="Glyco_18"/>
    <property type="match status" value="1"/>
</dbReference>
<dbReference type="HOGENOM" id="CLU_002833_6_2_1"/>
<dbReference type="AlphaFoldDB" id="A0A0C2YYL2"/>
<dbReference type="InterPro" id="IPR001223">
    <property type="entry name" value="Glyco_hydro18_cat"/>
</dbReference>
<evidence type="ECO:0000256" key="8">
    <source>
        <dbReference type="RuleBase" id="RU004453"/>
    </source>
</evidence>
<keyword evidence="9" id="KW-0732">Signal</keyword>
<proteinExistence type="inferred from homology"/>
<dbReference type="GO" id="GO:0008061">
    <property type="term" value="F:chitin binding"/>
    <property type="evidence" value="ECO:0007669"/>
    <property type="project" value="InterPro"/>
</dbReference>
<dbReference type="PROSITE" id="PS01095">
    <property type="entry name" value="GH18_1"/>
    <property type="match status" value="1"/>
</dbReference>
<gene>
    <name evidence="11" type="ORF">M413DRAFT_441131</name>
</gene>
<dbReference type="GO" id="GO:0008843">
    <property type="term" value="F:endochitinase activity"/>
    <property type="evidence" value="ECO:0007669"/>
    <property type="project" value="UniProtKB-EC"/>
</dbReference>
<evidence type="ECO:0000259" key="10">
    <source>
        <dbReference type="PROSITE" id="PS51910"/>
    </source>
</evidence>
<dbReference type="PROSITE" id="PS51910">
    <property type="entry name" value="GH18_2"/>
    <property type="match status" value="1"/>
</dbReference>
<accession>A0A0C2YYL2</accession>
<keyword evidence="5 7" id="KW-0326">Glycosidase</keyword>
<keyword evidence="6" id="KW-0624">Polysaccharide degradation</keyword>
<dbReference type="InterPro" id="IPR011583">
    <property type="entry name" value="Chitinase_II/V-like_cat"/>
</dbReference>
<feature type="domain" description="GH18" evidence="10">
    <location>
        <begin position="110"/>
        <end position="487"/>
    </location>
</feature>
<keyword evidence="4" id="KW-0119">Carbohydrate metabolism</keyword>
<comment type="similarity">
    <text evidence="8">Belongs to the glycosyl hydrolase 18 family.</text>
</comment>
<keyword evidence="12" id="KW-1185">Reference proteome</keyword>
<dbReference type="GO" id="GO:0000272">
    <property type="term" value="P:polysaccharide catabolic process"/>
    <property type="evidence" value="ECO:0007669"/>
    <property type="project" value="UniProtKB-KW"/>
</dbReference>
<dbReference type="GO" id="GO:0006032">
    <property type="term" value="P:chitin catabolic process"/>
    <property type="evidence" value="ECO:0007669"/>
    <property type="project" value="UniProtKB-KW"/>
</dbReference>
<evidence type="ECO:0000313" key="11">
    <source>
        <dbReference type="EMBL" id="KIM46067.1"/>
    </source>
</evidence>
<dbReference type="EMBL" id="KN831771">
    <property type="protein sequence ID" value="KIM46067.1"/>
    <property type="molecule type" value="Genomic_DNA"/>
</dbReference>
<dbReference type="PANTHER" id="PTHR11177:SF392">
    <property type="entry name" value="HAP41P"/>
    <property type="match status" value="1"/>
</dbReference>
<dbReference type="InterPro" id="IPR029070">
    <property type="entry name" value="Chitinase_insertion_sf"/>
</dbReference>
<dbReference type="InterPro" id="IPR050314">
    <property type="entry name" value="Glycosyl_Hydrlase_18"/>
</dbReference>
<evidence type="ECO:0000256" key="6">
    <source>
        <dbReference type="ARBA" id="ARBA00023326"/>
    </source>
</evidence>
<evidence type="ECO:0000313" key="12">
    <source>
        <dbReference type="Proteomes" id="UP000053424"/>
    </source>
</evidence>
<dbReference type="Pfam" id="PF00704">
    <property type="entry name" value="Glyco_hydro_18"/>
    <property type="match status" value="1"/>
</dbReference>
<dbReference type="STRING" id="686832.A0A0C2YYL2"/>
<name>A0A0C2YYL2_HEBCY</name>
<reference evidence="12" key="2">
    <citation type="submission" date="2015-01" db="EMBL/GenBank/DDBJ databases">
        <title>Evolutionary Origins and Diversification of the Mycorrhizal Mutualists.</title>
        <authorList>
            <consortium name="DOE Joint Genome Institute"/>
            <consortium name="Mycorrhizal Genomics Consortium"/>
            <person name="Kohler A."/>
            <person name="Kuo A."/>
            <person name="Nagy L.G."/>
            <person name="Floudas D."/>
            <person name="Copeland A."/>
            <person name="Barry K.W."/>
            <person name="Cichocki N."/>
            <person name="Veneault-Fourrey C."/>
            <person name="LaButti K."/>
            <person name="Lindquist E.A."/>
            <person name="Lipzen A."/>
            <person name="Lundell T."/>
            <person name="Morin E."/>
            <person name="Murat C."/>
            <person name="Riley R."/>
            <person name="Ohm R."/>
            <person name="Sun H."/>
            <person name="Tunlid A."/>
            <person name="Henrissat B."/>
            <person name="Grigoriev I.V."/>
            <person name="Hibbett D.S."/>
            <person name="Martin F."/>
        </authorList>
    </citation>
    <scope>NUCLEOTIDE SEQUENCE [LARGE SCALE GENOMIC DNA]</scope>
    <source>
        <strain evidence="12">h7</strain>
    </source>
</reference>
<evidence type="ECO:0000256" key="5">
    <source>
        <dbReference type="ARBA" id="ARBA00023295"/>
    </source>
</evidence>
<dbReference type="OrthoDB" id="73875at2759"/>
<evidence type="ECO:0000256" key="4">
    <source>
        <dbReference type="ARBA" id="ARBA00023277"/>
    </source>
</evidence>
<comment type="catalytic activity">
    <reaction evidence="1">
        <text>Random endo-hydrolysis of N-acetyl-beta-D-glucosaminide (1-&gt;4)-beta-linkages in chitin and chitodextrins.</text>
        <dbReference type="EC" id="3.2.1.14"/>
    </reaction>
</comment>
<organism evidence="11 12">
    <name type="scientific">Hebeloma cylindrosporum</name>
    <dbReference type="NCBI Taxonomy" id="76867"/>
    <lineage>
        <taxon>Eukaryota</taxon>
        <taxon>Fungi</taxon>
        <taxon>Dikarya</taxon>
        <taxon>Basidiomycota</taxon>
        <taxon>Agaricomycotina</taxon>
        <taxon>Agaricomycetes</taxon>
        <taxon>Agaricomycetidae</taxon>
        <taxon>Agaricales</taxon>
        <taxon>Agaricineae</taxon>
        <taxon>Hymenogastraceae</taxon>
        <taxon>Hebeloma</taxon>
    </lineage>
</organism>
<feature type="signal peptide" evidence="9">
    <location>
        <begin position="1"/>
        <end position="20"/>
    </location>
</feature>
<evidence type="ECO:0000256" key="7">
    <source>
        <dbReference type="RuleBase" id="RU000489"/>
    </source>
</evidence>
<dbReference type="Gene3D" id="3.10.50.10">
    <property type="match status" value="1"/>
</dbReference>
<feature type="chain" id="PRO_5002174782" evidence="9">
    <location>
        <begin position="21"/>
        <end position="487"/>
    </location>
</feature>
<sequence length="487" mass="53111">MLRCAAFLIAFLHSNLIVQASHDHEYDPTNPGRHERRAEMQVTLAVPTVFTPTVTVPKSSSPSLDVSPQIPSAGPAYDTIFSFPQERTSVFQKVSGGLSSSMGYACPSKMLVMAYYPDWIGSDFPPNKIDFSRFDWIDFAFAVPNSDFDLKWDEPKNASALLKELVLVAHTQGAKAKLSIGGWTGSKHFSTAVATEKSRKKFAKNILATYLEFELDGIDIDWEYPGKGGGSGNHVSSDDATNFLLFLKHLRTILPPTARISAAVETTTFVDSGGAPMQDLREFASVLDWILLMDYDVWGSSSRPGPNAPLHDACNNSSQPDASAVAGFNAWTSANFPACKIVLGLPSYGYISSSTAEHLRTRSRSTRIQRESSSIAVISEGGDTQIQFRDLVRQGALIRSSGSDQNSTAAFVANAGFERRWDSCSDTPYLRSTTSKQVITYDDPESIGLKAAFAKQVGMLGVNLFDVHGDTDKWDLTDSARKSIGLL</sequence>
<dbReference type="InterPro" id="IPR001579">
    <property type="entry name" value="Glyco_hydro_18_chit_AS"/>
</dbReference>
<keyword evidence="3" id="KW-0146">Chitin degradation</keyword>
<keyword evidence="2 7" id="KW-0378">Hydrolase</keyword>
<dbReference type="InterPro" id="IPR017853">
    <property type="entry name" value="GH"/>
</dbReference>
<evidence type="ECO:0000256" key="1">
    <source>
        <dbReference type="ARBA" id="ARBA00000822"/>
    </source>
</evidence>
<dbReference type="SUPFAM" id="SSF51445">
    <property type="entry name" value="(Trans)glycosidases"/>
    <property type="match status" value="1"/>
</dbReference>
<dbReference type="GO" id="GO:0005576">
    <property type="term" value="C:extracellular region"/>
    <property type="evidence" value="ECO:0007669"/>
    <property type="project" value="TreeGrafter"/>
</dbReference>
<evidence type="ECO:0000256" key="9">
    <source>
        <dbReference type="SAM" id="SignalP"/>
    </source>
</evidence>
<dbReference type="Proteomes" id="UP000053424">
    <property type="component" value="Unassembled WGS sequence"/>
</dbReference>
<reference evidence="11 12" key="1">
    <citation type="submission" date="2014-04" db="EMBL/GenBank/DDBJ databases">
        <authorList>
            <consortium name="DOE Joint Genome Institute"/>
            <person name="Kuo A."/>
            <person name="Gay G."/>
            <person name="Dore J."/>
            <person name="Kohler A."/>
            <person name="Nagy L.G."/>
            <person name="Floudas D."/>
            <person name="Copeland A."/>
            <person name="Barry K.W."/>
            <person name="Cichocki N."/>
            <person name="Veneault-Fourrey C."/>
            <person name="LaButti K."/>
            <person name="Lindquist E.A."/>
            <person name="Lipzen A."/>
            <person name="Lundell T."/>
            <person name="Morin E."/>
            <person name="Murat C."/>
            <person name="Sun H."/>
            <person name="Tunlid A."/>
            <person name="Henrissat B."/>
            <person name="Grigoriev I.V."/>
            <person name="Hibbett D.S."/>
            <person name="Martin F."/>
            <person name="Nordberg H.P."/>
            <person name="Cantor M.N."/>
            <person name="Hua S.X."/>
        </authorList>
    </citation>
    <scope>NUCLEOTIDE SEQUENCE [LARGE SCALE GENOMIC DNA]</scope>
    <source>
        <strain evidence="12">h7</strain>
    </source>
</reference>
<evidence type="ECO:0000256" key="2">
    <source>
        <dbReference type="ARBA" id="ARBA00022801"/>
    </source>
</evidence>